<reference evidence="1" key="1">
    <citation type="submission" date="2022-09" db="EMBL/GenBank/DDBJ databases">
        <title>Intensive care unit water sources are persistently colonized with multi-drug resistant bacteria and are the site of extensive horizontal gene transfer of antibiotic resistance genes.</title>
        <authorList>
            <person name="Diorio-Toth L."/>
        </authorList>
    </citation>
    <scope>NUCLEOTIDE SEQUENCE</scope>
    <source>
        <strain evidence="1">GD03711</strain>
    </source>
</reference>
<dbReference type="EMBL" id="JAOCIY010000211">
    <property type="protein sequence ID" value="MDH1483026.1"/>
    <property type="molecule type" value="Genomic_DNA"/>
</dbReference>
<accession>A0A8H9S9H6</accession>
<gene>
    <name evidence="1" type="ORF">N5E88_26630</name>
</gene>
<evidence type="ECO:0000313" key="2">
    <source>
        <dbReference type="Proteomes" id="UP001161707"/>
    </source>
</evidence>
<name>A0A8H9S9H6_ENTCL</name>
<dbReference type="GeneID" id="83572777"/>
<proteinExistence type="predicted"/>
<sequence length="61" mass="6598">MKFVKSLMSHAIEGTITFLAVIFAMGSFFWFESTWMKLAGCIGALIAGYVLSYGAAKIRGG</sequence>
<evidence type="ECO:0000313" key="1">
    <source>
        <dbReference type="EMBL" id="MDH1483026.1"/>
    </source>
</evidence>
<comment type="caution">
    <text evidence="1">The sequence shown here is derived from an EMBL/GenBank/DDBJ whole genome shotgun (WGS) entry which is preliminary data.</text>
</comment>
<dbReference type="AlphaFoldDB" id="A0A8H9S9H6"/>
<organism evidence="1 2">
    <name type="scientific">Enterobacter cloacae</name>
    <dbReference type="NCBI Taxonomy" id="550"/>
    <lineage>
        <taxon>Bacteria</taxon>
        <taxon>Pseudomonadati</taxon>
        <taxon>Pseudomonadota</taxon>
        <taxon>Gammaproteobacteria</taxon>
        <taxon>Enterobacterales</taxon>
        <taxon>Enterobacteriaceae</taxon>
        <taxon>Enterobacter</taxon>
        <taxon>Enterobacter cloacae complex</taxon>
    </lineage>
</organism>
<dbReference type="Proteomes" id="UP001161707">
    <property type="component" value="Unassembled WGS sequence"/>
</dbReference>
<dbReference type="RefSeq" id="WP_130626469.1">
    <property type="nucleotide sequence ID" value="NZ_CAIZTI010000008.1"/>
</dbReference>
<protein>
    <submittedName>
        <fullName evidence="1">Uncharacterized protein</fullName>
    </submittedName>
</protein>